<dbReference type="EMBL" id="RXGA01000003">
    <property type="protein sequence ID" value="RWX72944.1"/>
    <property type="molecule type" value="Genomic_DNA"/>
</dbReference>
<dbReference type="AlphaFoldDB" id="A0A444L5U3"/>
<comment type="caution">
    <text evidence="1">The sequence shown here is derived from an EMBL/GenBank/DDBJ whole genome shotgun (WGS) entry which is preliminary data.</text>
</comment>
<reference evidence="1 2" key="1">
    <citation type="submission" date="2018-12" db="EMBL/GenBank/DDBJ databases">
        <title>The complete genome of the methanogenic archaea of the candidate phylum Verstraetearchaeota, obtained from the metagenome of underground thermal water.</title>
        <authorList>
            <person name="Kadnikov V.V."/>
            <person name="Mardanov A.V."/>
            <person name="Beletsky A.V."/>
            <person name="Karnachuk O.V."/>
            <person name="Ravin N.V."/>
        </authorList>
    </citation>
    <scope>NUCLEOTIDE SEQUENCE [LARGE SCALE GENOMIC DNA]</scope>
    <source>
        <strain evidence="1">Ch88</strain>
    </source>
</reference>
<evidence type="ECO:0000313" key="1">
    <source>
        <dbReference type="EMBL" id="RWX72944.1"/>
    </source>
</evidence>
<organism evidence="1 2">
    <name type="scientific">Methanosuratincola subterraneus</name>
    <dbReference type="NCBI Taxonomy" id="2593994"/>
    <lineage>
        <taxon>Archaea</taxon>
        <taxon>Thermoproteota</taxon>
        <taxon>Methanosuratincolia</taxon>
        <taxon>Candidatus Methanomethylicales</taxon>
        <taxon>Candidatus Methanomethylicaceae</taxon>
        <taxon>Candidatus Methanosuratincola (ex Vanwonterghem et al. 2016)</taxon>
    </lineage>
</organism>
<proteinExistence type="predicted"/>
<gene>
    <name evidence="1" type="ORF">Metus_0918</name>
</gene>
<evidence type="ECO:0000313" key="2">
    <source>
        <dbReference type="Proteomes" id="UP000288215"/>
    </source>
</evidence>
<protein>
    <submittedName>
        <fullName evidence="1">Uncharacterized protein</fullName>
    </submittedName>
</protein>
<dbReference type="Proteomes" id="UP000288215">
    <property type="component" value="Unassembled WGS sequence"/>
</dbReference>
<accession>A0A444L5U3</accession>
<name>A0A444L5U3_METS7</name>
<sequence>MRPQDSYSTDPRVRQTLLLRGDRNAARGVALRACIERGRLGERAIYLQQRLMAVDETALRSMVGPENLMLGVFESLGEVAPLISAIKPAIAVIDPVNGLSSGYLSLRRLALDLFEMATAAERIKASLILLCDMTDRSGEKVPRHYSLIRKFCDCEMEVRADGNDGQRG</sequence>